<evidence type="ECO:0000313" key="10">
    <source>
        <dbReference type="Proteomes" id="UP000281474"/>
    </source>
</evidence>
<keyword evidence="5 8" id="KW-1133">Transmembrane helix</keyword>
<accession>A0A3L8Q1Y8</accession>
<evidence type="ECO:0000256" key="2">
    <source>
        <dbReference type="ARBA" id="ARBA00022448"/>
    </source>
</evidence>
<organism evidence="9 10">
    <name type="scientific">Parashewanella curva</name>
    <dbReference type="NCBI Taxonomy" id="2338552"/>
    <lineage>
        <taxon>Bacteria</taxon>
        <taxon>Pseudomonadati</taxon>
        <taxon>Pseudomonadota</taxon>
        <taxon>Gammaproteobacteria</taxon>
        <taxon>Alteromonadales</taxon>
        <taxon>Shewanellaceae</taxon>
        <taxon>Parashewanella</taxon>
    </lineage>
</organism>
<feature type="transmembrane region" description="Helical" evidence="8">
    <location>
        <begin position="407"/>
        <end position="432"/>
    </location>
</feature>
<feature type="transmembrane region" description="Helical" evidence="8">
    <location>
        <begin position="135"/>
        <end position="156"/>
    </location>
</feature>
<name>A0A3L8Q1Y8_9GAMM</name>
<keyword evidence="3" id="KW-1003">Cell membrane</keyword>
<dbReference type="PIRSF" id="PIRSF006603">
    <property type="entry name" value="DinF"/>
    <property type="match status" value="1"/>
</dbReference>
<feature type="transmembrane region" description="Helical" evidence="8">
    <location>
        <begin position="268"/>
        <end position="297"/>
    </location>
</feature>
<dbReference type="Pfam" id="PF01554">
    <property type="entry name" value="MatE"/>
    <property type="match status" value="2"/>
</dbReference>
<dbReference type="Proteomes" id="UP000281474">
    <property type="component" value="Unassembled WGS sequence"/>
</dbReference>
<sequence length="486" mass="51259">MSQAKFVEGSIMRHIWVMTSTATIGISTLFLVDLLDIYFLSLLGEQELAAAVGYAGTITFFTTSIGIGLAIAMGATVSKALGAKRKDDAKRLMMSASAITVITSLILTVIVTLLIPDLVSLIGAKGRTAELAESYLYILIPSMPIICLAMALGAALRAVGDAKLSMMSTIAGGFVNAVFDPIFIFGLGMGIEGAAIASVLARIAVLVISFRGVFIKHQLGTKLTLPELKADFSPIFAIAGPAMLTNVATPIGNGYVTKAVAEFGDAYVAGWAVVGRIVPVAFGMIFALSGAIGPIVGQNYGAKQFGRVRQALTNALQFSFLYILAVSVLVFLLQDYVIVGFKLGGNSAELVSFFCTFIAVGFVFNGALFVANASFNNLGKPKYSTFFNIGKATIGTIPFVYVGAKLWGIGGVLIGQVIGGAIFALIAVWVAYRHINTVERKEAVEEDDTEVMTSSANNPLSSTCTQMGQLNEEEGVTPPAQSDCRR</sequence>
<feature type="transmembrane region" description="Helical" evidence="8">
    <location>
        <begin position="383"/>
        <end position="401"/>
    </location>
</feature>
<evidence type="ECO:0000256" key="7">
    <source>
        <dbReference type="SAM" id="MobiDB-lite"/>
    </source>
</evidence>
<dbReference type="InterPro" id="IPR051327">
    <property type="entry name" value="MATE_MepA_subfamily"/>
</dbReference>
<evidence type="ECO:0000256" key="8">
    <source>
        <dbReference type="SAM" id="Phobius"/>
    </source>
</evidence>
<dbReference type="NCBIfam" id="TIGR00797">
    <property type="entry name" value="matE"/>
    <property type="match status" value="1"/>
</dbReference>
<dbReference type="PANTHER" id="PTHR43823:SF3">
    <property type="entry name" value="MULTIDRUG EXPORT PROTEIN MEPA"/>
    <property type="match status" value="1"/>
</dbReference>
<feature type="transmembrane region" description="Helical" evidence="8">
    <location>
        <begin position="51"/>
        <end position="72"/>
    </location>
</feature>
<dbReference type="PANTHER" id="PTHR43823">
    <property type="entry name" value="SPORULATION PROTEIN YKVU"/>
    <property type="match status" value="1"/>
</dbReference>
<dbReference type="AlphaFoldDB" id="A0A3L8Q1Y8"/>
<keyword evidence="4 8" id="KW-0812">Transmembrane</keyword>
<feature type="transmembrane region" description="Helical" evidence="8">
    <location>
        <begin position="350"/>
        <end position="371"/>
    </location>
</feature>
<keyword evidence="2" id="KW-0813">Transport</keyword>
<dbReference type="RefSeq" id="WP_121837719.1">
    <property type="nucleotide sequence ID" value="NZ_ML014758.1"/>
</dbReference>
<comment type="caution">
    <text evidence="9">The sequence shown here is derived from an EMBL/GenBank/DDBJ whole genome shotgun (WGS) entry which is preliminary data.</text>
</comment>
<evidence type="ECO:0000256" key="5">
    <source>
        <dbReference type="ARBA" id="ARBA00022989"/>
    </source>
</evidence>
<feature type="transmembrane region" description="Helical" evidence="8">
    <location>
        <begin position="318"/>
        <end position="338"/>
    </location>
</feature>
<comment type="subcellular location">
    <subcellularLocation>
        <location evidence="1">Cell inner membrane</location>
        <topology evidence="1">Multi-pass membrane protein</topology>
    </subcellularLocation>
</comment>
<dbReference type="GO" id="GO:0005886">
    <property type="term" value="C:plasma membrane"/>
    <property type="evidence" value="ECO:0007669"/>
    <property type="project" value="UniProtKB-SubCell"/>
</dbReference>
<protein>
    <submittedName>
        <fullName evidence="9">MATE family efflux transporter</fullName>
    </submittedName>
</protein>
<evidence type="ECO:0000256" key="1">
    <source>
        <dbReference type="ARBA" id="ARBA00004429"/>
    </source>
</evidence>
<reference evidence="9 10" key="1">
    <citation type="submission" date="2018-09" db="EMBL/GenBank/DDBJ databases">
        <title>Phylogeny of the Shewanellaceae, and recommendation for two new genera, Pseudoshewanella and Parashewanella.</title>
        <authorList>
            <person name="Wang G."/>
        </authorList>
    </citation>
    <scope>NUCLEOTIDE SEQUENCE [LARGE SCALE GENOMIC DNA]</scope>
    <source>
        <strain evidence="9 10">C51</strain>
    </source>
</reference>
<feature type="compositionally biased region" description="Polar residues" evidence="7">
    <location>
        <begin position="451"/>
        <end position="469"/>
    </location>
</feature>
<feature type="transmembrane region" description="Helical" evidence="8">
    <location>
        <begin position="194"/>
        <end position="214"/>
    </location>
</feature>
<dbReference type="OrthoDB" id="9806302at2"/>
<evidence type="ECO:0000313" key="9">
    <source>
        <dbReference type="EMBL" id="RLV61019.1"/>
    </source>
</evidence>
<feature type="transmembrane region" description="Helical" evidence="8">
    <location>
        <begin position="92"/>
        <end position="115"/>
    </location>
</feature>
<feature type="transmembrane region" description="Helical" evidence="8">
    <location>
        <begin position="168"/>
        <end position="188"/>
    </location>
</feature>
<evidence type="ECO:0000256" key="3">
    <source>
        <dbReference type="ARBA" id="ARBA00022475"/>
    </source>
</evidence>
<dbReference type="GO" id="GO:0015297">
    <property type="term" value="F:antiporter activity"/>
    <property type="evidence" value="ECO:0007669"/>
    <property type="project" value="InterPro"/>
</dbReference>
<dbReference type="InterPro" id="IPR002528">
    <property type="entry name" value="MATE_fam"/>
</dbReference>
<dbReference type="GO" id="GO:0042910">
    <property type="term" value="F:xenobiotic transmembrane transporter activity"/>
    <property type="evidence" value="ECO:0007669"/>
    <property type="project" value="InterPro"/>
</dbReference>
<proteinExistence type="predicted"/>
<feature type="transmembrane region" description="Helical" evidence="8">
    <location>
        <begin position="15"/>
        <end position="39"/>
    </location>
</feature>
<keyword evidence="10" id="KW-1185">Reference proteome</keyword>
<feature type="region of interest" description="Disordered" evidence="7">
    <location>
        <begin position="443"/>
        <end position="486"/>
    </location>
</feature>
<evidence type="ECO:0000256" key="6">
    <source>
        <dbReference type="ARBA" id="ARBA00023136"/>
    </source>
</evidence>
<dbReference type="InterPro" id="IPR048279">
    <property type="entry name" value="MdtK-like"/>
</dbReference>
<evidence type="ECO:0000256" key="4">
    <source>
        <dbReference type="ARBA" id="ARBA00022692"/>
    </source>
</evidence>
<keyword evidence="6 8" id="KW-0472">Membrane</keyword>
<gene>
    <name evidence="9" type="ORF">D5018_04035</name>
</gene>
<feature type="transmembrane region" description="Helical" evidence="8">
    <location>
        <begin position="235"/>
        <end position="256"/>
    </location>
</feature>
<dbReference type="EMBL" id="QZEI01000009">
    <property type="protein sequence ID" value="RLV61019.1"/>
    <property type="molecule type" value="Genomic_DNA"/>
</dbReference>